<dbReference type="InterPro" id="IPR008910">
    <property type="entry name" value="MSC_TM_helix"/>
</dbReference>
<keyword evidence="2" id="KW-0472">Membrane</keyword>
<dbReference type="EMBL" id="FOGT01000019">
    <property type="protein sequence ID" value="SES36457.1"/>
    <property type="molecule type" value="Genomic_DNA"/>
</dbReference>
<protein>
    <submittedName>
        <fullName evidence="3">Conserved TM helix</fullName>
    </submittedName>
</protein>
<feature type="transmembrane region" description="Helical" evidence="2">
    <location>
        <begin position="300"/>
        <end position="324"/>
    </location>
</feature>
<feature type="compositionally biased region" description="Basic and acidic residues" evidence="1">
    <location>
        <begin position="419"/>
        <end position="429"/>
    </location>
</feature>
<evidence type="ECO:0000256" key="2">
    <source>
        <dbReference type="SAM" id="Phobius"/>
    </source>
</evidence>
<keyword evidence="2" id="KW-0812">Transmembrane</keyword>
<feature type="transmembrane region" description="Helical" evidence="2">
    <location>
        <begin position="18"/>
        <end position="39"/>
    </location>
</feature>
<feature type="transmembrane region" description="Helical" evidence="2">
    <location>
        <begin position="366"/>
        <end position="385"/>
    </location>
</feature>
<dbReference type="PANTHER" id="PTHR30221:SF1">
    <property type="entry name" value="SMALL-CONDUCTANCE MECHANOSENSITIVE CHANNEL"/>
    <property type="match status" value="1"/>
</dbReference>
<dbReference type="RefSeq" id="WP_093055109.1">
    <property type="nucleotide sequence ID" value="NZ_FOGT01000019.1"/>
</dbReference>
<dbReference type="Gene3D" id="1.10.287.1260">
    <property type="match status" value="3"/>
</dbReference>
<reference evidence="4" key="1">
    <citation type="submission" date="2016-10" db="EMBL/GenBank/DDBJ databases">
        <authorList>
            <person name="Varghese N."/>
            <person name="Submissions S."/>
        </authorList>
    </citation>
    <scope>NUCLEOTIDE SEQUENCE [LARGE SCALE GENOMIC DNA]</scope>
    <source>
        <strain evidence="4">S9</strain>
    </source>
</reference>
<gene>
    <name evidence="3" type="ORF">SAMN05518684_11942</name>
</gene>
<dbReference type="InterPro" id="IPR045275">
    <property type="entry name" value="MscS_archaea/bacteria_type"/>
</dbReference>
<feature type="transmembrane region" description="Helical" evidence="2">
    <location>
        <begin position="168"/>
        <end position="189"/>
    </location>
</feature>
<feature type="transmembrane region" description="Helical" evidence="2">
    <location>
        <begin position="267"/>
        <end position="288"/>
    </location>
</feature>
<evidence type="ECO:0000313" key="4">
    <source>
        <dbReference type="Proteomes" id="UP000198571"/>
    </source>
</evidence>
<dbReference type="Proteomes" id="UP000198571">
    <property type="component" value="Unassembled WGS sequence"/>
</dbReference>
<dbReference type="OrthoDB" id="1411407at2"/>
<accession>A0A1H9WS10</accession>
<dbReference type="AlphaFoldDB" id="A0A1H9WS10"/>
<proteinExistence type="predicted"/>
<keyword evidence="2" id="KW-1133">Transmembrane helix</keyword>
<dbReference type="STRING" id="1601833.SAMN05518684_11942"/>
<feature type="transmembrane region" description="Helical" evidence="2">
    <location>
        <begin position="112"/>
        <end position="135"/>
    </location>
</feature>
<feature type="compositionally biased region" description="Polar residues" evidence="1">
    <location>
        <begin position="408"/>
        <end position="418"/>
    </location>
</feature>
<dbReference type="Pfam" id="PF05552">
    <property type="entry name" value="MS_channel_1st_1"/>
    <property type="match status" value="4"/>
</dbReference>
<feature type="transmembrane region" description="Helical" evidence="2">
    <location>
        <begin position="209"/>
        <end position="229"/>
    </location>
</feature>
<dbReference type="GO" id="GO:0008381">
    <property type="term" value="F:mechanosensitive monoatomic ion channel activity"/>
    <property type="evidence" value="ECO:0007669"/>
    <property type="project" value="InterPro"/>
</dbReference>
<keyword evidence="4" id="KW-1185">Reference proteome</keyword>
<evidence type="ECO:0000256" key="1">
    <source>
        <dbReference type="SAM" id="MobiDB-lite"/>
    </source>
</evidence>
<dbReference type="NCBIfam" id="NF033912">
    <property type="entry name" value="msc"/>
    <property type="match status" value="1"/>
</dbReference>
<name>A0A1H9WS10_9BACI</name>
<organism evidence="3 4">
    <name type="scientific">Salipaludibacillus aurantiacus</name>
    <dbReference type="NCBI Taxonomy" id="1601833"/>
    <lineage>
        <taxon>Bacteria</taxon>
        <taxon>Bacillati</taxon>
        <taxon>Bacillota</taxon>
        <taxon>Bacilli</taxon>
        <taxon>Bacillales</taxon>
        <taxon>Bacillaceae</taxon>
    </lineage>
</organism>
<dbReference type="PANTHER" id="PTHR30221">
    <property type="entry name" value="SMALL-CONDUCTANCE MECHANOSENSITIVE CHANNEL"/>
    <property type="match status" value="1"/>
</dbReference>
<feature type="transmembrane region" description="Helical" evidence="2">
    <location>
        <begin position="336"/>
        <end position="354"/>
    </location>
</feature>
<evidence type="ECO:0000313" key="3">
    <source>
        <dbReference type="EMBL" id="SES36457.1"/>
    </source>
</evidence>
<sequence>MDNIGDQFQAMLSDLISLIPNLIIALLLLLLAWGVATLAKNVIAKGLVKMGAARGLAKTRVIENEEKGEETLKYISKIVYFLVFILFLPSVLDALNMEAVSQPITNMVQTFLAFLPNVFAAGIILFVGIFIARLVKDLIFKFLESLDIDRWFNKVTKSKQTAEGSTKLSSILANILFVVILIPIITVALETLNIDTISQPIVSVLDSVLSMIPNVFVAIVLVLVGYYLAKFVSDLLTSLLQRTGIDNIYSYFNVDTSKAPNFKVSTILGHITNVIIILFFTVEALGVLQLEVLNNIGNAILMYLPLLISALVILGIGLFAADFLGSLVRKYTNSSFYSSVVKYIIIIVAVFMTFDQLQFASTIVNIAFLLILGGISVAFAIAFGVGGRDFAKGKLNELDNKIKKENKTGSQPGSTEKQNNLKDLDGPDV</sequence>
<feature type="region of interest" description="Disordered" evidence="1">
    <location>
        <begin position="402"/>
        <end position="429"/>
    </location>
</feature>
<feature type="transmembrane region" description="Helical" evidence="2">
    <location>
        <begin position="74"/>
        <end position="92"/>
    </location>
</feature>